<dbReference type="AlphaFoldDB" id="A0A1X7GZU6"/>
<reference evidence="2" key="1">
    <citation type="submission" date="2017-04" db="EMBL/GenBank/DDBJ databases">
        <authorList>
            <person name="Varghese N."/>
            <person name="Submissions S."/>
        </authorList>
    </citation>
    <scope>NUCLEOTIDE SEQUENCE [LARGE SCALE GENOMIC DNA]</scope>
    <source>
        <strain evidence="2">Ballard 720</strain>
    </source>
</reference>
<sequence>MADSSMSLMLLLAVFVGAALALATRYHTDHPLHDLMRWIDEHHWHRRR</sequence>
<dbReference type="GeneID" id="95551073"/>
<evidence type="ECO:0000313" key="1">
    <source>
        <dbReference type="EMBL" id="SMF77010.1"/>
    </source>
</evidence>
<proteinExistence type="predicted"/>
<gene>
    <name evidence="1" type="ORF">SAMN06295900_11998</name>
</gene>
<dbReference type="EMBL" id="FXAH01000019">
    <property type="protein sequence ID" value="SMF77010.1"/>
    <property type="molecule type" value="Genomic_DNA"/>
</dbReference>
<dbReference type="STRING" id="28094.SAMN06295900_11998"/>
<dbReference type="RefSeq" id="WP_158243564.1">
    <property type="nucleotide sequence ID" value="NZ_BSQD01000017.1"/>
</dbReference>
<accession>A0A1X7GZU6</accession>
<dbReference type="Proteomes" id="UP000192911">
    <property type="component" value="Unassembled WGS sequence"/>
</dbReference>
<evidence type="ECO:0000313" key="2">
    <source>
        <dbReference type="Proteomes" id="UP000192911"/>
    </source>
</evidence>
<name>A0A1X7GZU6_TRICW</name>
<protein>
    <submittedName>
        <fullName evidence="1">Uncharacterized protein</fullName>
    </submittedName>
</protein>
<organism evidence="1 2">
    <name type="scientific">Trinickia caryophylli</name>
    <name type="common">Paraburkholderia caryophylli</name>
    <dbReference type="NCBI Taxonomy" id="28094"/>
    <lineage>
        <taxon>Bacteria</taxon>
        <taxon>Pseudomonadati</taxon>
        <taxon>Pseudomonadota</taxon>
        <taxon>Betaproteobacteria</taxon>
        <taxon>Burkholderiales</taxon>
        <taxon>Burkholderiaceae</taxon>
        <taxon>Trinickia</taxon>
    </lineage>
</organism>
<keyword evidence="2" id="KW-1185">Reference proteome</keyword>